<comment type="caution">
    <text evidence="1">The sequence shown here is derived from an EMBL/GenBank/DDBJ whole genome shotgun (WGS) entry which is preliminary data.</text>
</comment>
<sequence length="66" mass="7337">MENQVLSENIKNLCSVLNAKYMEQYFGAVPKRSATDLAACLVHDIEVALARENAEGLPTGRDRTRD</sequence>
<evidence type="ECO:0000313" key="2">
    <source>
        <dbReference type="Proteomes" id="UP000007115"/>
    </source>
</evidence>
<organism evidence="1 2">
    <name type="scientific">Hypocrea virens (strain Gv29-8 / FGSC 10586)</name>
    <name type="common">Gliocladium virens</name>
    <name type="synonym">Trichoderma virens</name>
    <dbReference type="NCBI Taxonomy" id="413071"/>
    <lineage>
        <taxon>Eukaryota</taxon>
        <taxon>Fungi</taxon>
        <taxon>Dikarya</taxon>
        <taxon>Ascomycota</taxon>
        <taxon>Pezizomycotina</taxon>
        <taxon>Sordariomycetes</taxon>
        <taxon>Hypocreomycetidae</taxon>
        <taxon>Hypocreales</taxon>
        <taxon>Hypocreaceae</taxon>
        <taxon>Trichoderma</taxon>
    </lineage>
</organism>
<dbReference type="RefSeq" id="XP_013949417.1">
    <property type="nucleotide sequence ID" value="XM_014093942.1"/>
</dbReference>
<dbReference type="Proteomes" id="UP000007115">
    <property type="component" value="Unassembled WGS sequence"/>
</dbReference>
<dbReference type="InParanoid" id="G9NBY8"/>
<dbReference type="GeneID" id="25792154"/>
<accession>G9NBY8</accession>
<name>G9NBY8_HYPVG</name>
<reference evidence="1 2" key="1">
    <citation type="journal article" date="2011" name="Genome Biol.">
        <title>Comparative genome sequence analysis underscores mycoparasitism as the ancestral life style of Trichoderma.</title>
        <authorList>
            <person name="Kubicek C.P."/>
            <person name="Herrera-Estrella A."/>
            <person name="Seidl-Seiboth V."/>
            <person name="Martinez D.A."/>
            <person name="Druzhinina I.S."/>
            <person name="Thon M."/>
            <person name="Zeilinger S."/>
            <person name="Casas-Flores S."/>
            <person name="Horwitz B.A."/>
            <person name="Mukherjee P.K."/>
            <person name="Mukherjee M."/>
            <person name="Kredics L."/>
            <person name="Alcaraz L.D."/>
            <person name="Aerts A."/>
            <person name="Antal Z."/>
            <person name="Atanasova L."/>
            <person name="Cervantes-Badillo M.G."/>
            <person name="Challacombe J."/>
            <person name="Chertkov O."/>
            <person name="McCluskey K."/>
            <person name="Coulpier F."/>
            <person name="Deshpande N."/>
            <person name="von Doehren H."/>
            <person name="Ebbole D.J."/>
            <person name="Esquivel-Naranjo E.U."/>
            <person name="Fekete E."/>
            <person name="Flipphi M."/>
            <person name="Glaser F."/>
            <person name="Gomez-Rodriguez E.Y."/>
            <person name="Gruber S."/>
            <person name="Han C."/>
            <person name="Henrissat B."/>
            <person name="Hermosa R."/>
            <person name="Hernandez-Onate M."/>
            <person name="Karaffa L."/>
            <person name="Kosti I."/>
            <person name="Le Crom S."/>
            <person name="Lindquist E."/>
            <person name="Lucas S."/>
            <person name="Luebeck M."/>
            <person name="Luebeck P.S."/>
            <person name="Margeot A."/>
            <person name="Metz B."/>
            <person name="Misra M."/>
            <person name="Nevalainen H."/>
            <person name="Omann M."/>
            <person name="Packer N."/>
            <person name="Perrone G."/>
            <person name="Uresti-Rivera E.E."/>
            <person name="Salamov A."/>
            <person name="Schmoll M."/>
            <person name="Seiboth B."/>
            <person name="Shapiro H."/>
            <person name="Sukno S."/>
            <person name="Tamayo-Ramos J.A."/>
            <person name="Tisch D."/>
            <person name="Wiest A."/>
            <person name="Wilkinson H.H."/>
            <person name="Zhang M."/>
            <person name="Coutinho P.M."/>
            <person name="Kenerley C.M."/>
            <person name="Monte E."/>
            <person name="Baker S.E."/>
            <person name="Grigoriev I.V."/>
        </authorList>
    </citation>
    <scope>NUCLEOTIDE SEQUENCE [LARGE SCALE GENOMIC DNA]</scope>
    <source>
        <strain evidence="2">Gv29-8 / FGSC 10586</strain>
    </source>
</reference>
<protein>
    <submittedName>
        <fullName evidence="1">Uncharacterized protein</fullName>
    </submittedName>
</protein>
<dbReference type="HOGENOM" id="CLU_2831512_0_0_1"/>
<dbReference type="AlphaFoldDB" id="G9NBY8"/>
<dbReference type="EMBL" id="ABDF02000092">
    <property type="protein sequence ID" value="EHK15213.1"/>
    <property type="molecule type" value="Genomic_DNA"/>
</dbReference>
<evidence type="ECO:0000313" key="1">
    <source>
        <dbReference type="EMBL" id="EHK15213.1"/>
    </source>
</evidence>
<proteinExistence type="predicted"/>
<dbReference type="VEuPathDB" id="FungiDB:TRIVIDRAFT_228256"/>
<keyword evidence="2" id="KW-1185">Reference proteome</keyword>
<gene>
    <name evidence="1" type="ORF">TRIVIDRAFT_228256</name>
</gene>
<dbReference type="OrthoDB" id="4868883at2759"/>